<dbReference type="InterPro" id="IPR011006">
    <property type="entry name" value="CheY-like_superfamily"/>
</dbReference>
<dbReference type="Pfam" id="PF00512">
    <property type="entry name" value="HisKA"/>
    <property type="match status" value="1"/>
</dbReference>
<keyword evidence="11" id="KW-1133">Transmembrane helix</keyword>
<dbReference type="PANTHER" id="PTHR43547:SF2">
    <property type="entry name" value="HYBRID SIGNAL TRANSDUCTION HISTIDINE KINASE C"/>
    <property type="match status" value="1"/>
</dbReference>
<feature type="domain" description="PAC" evidence="15">
    <location>
        <begin position="323"/>
        <end position="376"/>
    </location>
</feature>
<dbReference type="EMBL" id="BMYD01000003">
    <property type="protein sequence ID" value="GHA84132.1"/>
    <property type="molecule type" value="Genomic_DNA"/>
</dbReference>
<feature type="domain" description="Histidine kinase" evidence="12">
    <location>
        <begin position="394"/>
        <end position="612"/>
    </location>
</feature>
<keyword evidence="10" id="KW-0175">Coiled coil</keyword>
<organism evidence="17 18">
    <name type="scientific">Cognatilysobacter bugurensis</name>
    <dbReference type="NCBI Taxonomy" id="543356"/>
    <lineage>
        <taxon>Bacteria</taxon>
        <taxon>Pseudomonadati</taxon>
        <taxon>Pseudomonadota</taxon>
        <taxon>Gammaproteobacteria</taxon>
        <taxon>Lysobacterales</taxon>
        <taxon>Lysobacteraceae</taxon>
        <taxon>Cognatilysobacter</taxon>
    </lineage>
</organism>
<dbReference type="CDD" id="cd00082">
    <property type="entry name" value="HisKA"/>
    <property type="match status" value="1"/>
</dbReference>
<comment type="caution">
    <text evidence="17">The sequence shown here is derived from an EMBL/GenBank/DDBJ whole genome shotgun (WGS) entry which is preliminary data.</text>
</comment>
<dbReference type="Pfam" id="PF02518">
    <property type="entry name" value="HATPase_c"/>
    <property type="match status" value="1"/>
</dbReference>
<dbReference type="PROSITE" id="PS50109">
    <property type="entry name" value="HIS_KIN"/>
    <property type="match status" value="1"/>
</dbReference>
<feature type="domain" description="PAS" evidence="14">
    <location>
        <begin position="247"/>
        <end position="318"/>
    </location>
</feature>
<dbReference type="GO" id="GO:0000155">
    <property type="term" value="F:phosphorelay sensor kinase activity"/>
    <property type="evidence" value="ECO:0007669"/>
    <property type="project" value="InterPro"/>
</dbReference>
<reference evidence="17" key="1">
    <citation type="journal article" date="2014" name="Int. J. Syst. Evol. Microbiol.">
        <title>Complete genome sequence of Corynebacterium casei LMG S-19264T (=DSM 44701T), isolated from a smear-ripened cheese.</title>
        <authorList>
            <consortium name="US DOE Joint Genome Institute (JGI-PGF)"/>
            <person name="Walter F."/>
            <person name="Albersmeier A."/>
            <person name="Kalinowski J."/>
            <person name="Ruckert C."/>
        </authorList>
    </citation>
    <scope>NUCLEOTIDE SEQUENCE</scope>
    <source>
        <strain evidence="17">KCTC 23077</strain>
    </source>
</reference>
<comment type="catalytic activity">
    <reaction evidence="1">
        <text>ATP + protein L-histidine = ADP + protein N-phospho-L-histidine.</text>
        <dbReference type="EC" id="2.7.13.3"/>
    </reaction>
</comment>
<accession>A0A918W845</accession>
<evidence type="ECO:0000256" key="5">
    <source>
        <dbReference type="ARBA" id="ARBA00022679"/>
    </source>
</evidence>
<dbReference type="SMART" id="SM00387">
    <property type="entry name" value="HATPase_c"/>
    <property type="match status" value="1"/>
</dbReference>
<dbReference type="InterPro" id="IPR003594">
    <property type="entry name" value="HATPase_dom"/>
</dbReference>
<dbReference type="SMART" id="SM00304">
    <property type="entry name" value="HAMP"/>
    <property type="match status" value="1"/>
</dbReference>
<dbReference type="Gene3D" id="3.40.50.2300">
    <property type="match status" value="1"/>
</dbReference>
<evidence type="ECO:0000259" key="15">
    <source>
        <dbReference type="PROSITE" id="PS50113"/>
    </source>
</evidence>
<comment type="subcellular location">
    <subcellularLocation>
        <location evidence="2">Membrane</location>
    </subcellularLocation>
</comment>
<dbReference type="InterPro" id="IPR035965">
    <property type="entry name" value="PAS-like_dom_sf"/>
</dbReference>
<dbReference type="InterPro" id="IPR033417">
    <property type="entry name" value="CHASE8"/>
</dbReference>
<evidence type="ECO:0000256" key="10">
    <source>
        <dbReference type="SAM" id="Coils"/>
    </source>
</evidence>
<feature type="modified residue" description="4-aspartylphosphate" evidence="9">
    <location>
        <position position="681"/>
    </location>
</feature>
<dbReference type="FunFam" id="1.10.287.130:FF:000001">
    <property type="entry name" value="Two-component sensor histidine kinase"/>
    <property type="match status" value="1"/>
</dbReference>
<protein>
    <recommendedName>
        <fullName evidence="3">histidine kinase</fullName>
        <ecNumber evidence="3">2.7.13.3</ecNumber>
    </recommendedName>
</protein>
<dbReference type="Gene3D" id="6.10.340.10">
    <property type="match status" value="1"/>
</dbReference>
<evidence type="ECO:0000313" key="18">
    <source>
        <dbReference type="Proteomes" id="UP000646426"/>
    </source>
</evidence>
<dbReference type="Pfam" id="PF00672">
    <property type="entry name" value="HAMP"/>
    <property type="match status" value="1"/>
</dbReference>
<keyword evidence="18" id="KW-1185">Reference proteome</keyword>
<dbReference type="Pfam" id="PF08447">
    <property type="entry name" value="PAS_3"/>
    <property type="match status" value="1"/>
</dbReference>
<dbReference type="SUPFAM" id="SSF55874">
    <property type="entry name" value="ATPase domain of HSP90 chaperone/DNA topoisomerase II/histidine kinase"/>
    <property type="match status" value="1"/>
</dbReference>
<evidence type="ECO:0000259" key="14">
    <source>
        <dbReference type="PROSITE" id="PS50112"/>
    </source>
</evidence>
<dbReference type="Gene3D" id="1.10.287.130">
    <property type="match status" value="1"/>
</dbReference>
<feature type="coiled-coil region" evidence="10">
    <location>
        <begin position="230"/>
        <end position="257"/>
    </location>
</feature>
<dbReference type="NCBIfam" id="TIGR00229">
    <property type="entry name" value="sensory_box"/>
    <property type="match status" value="1"/>
</dbReference>
<reference evidence="17" key="2">
    <citation type="submission" date="2020-09" db="EMBL/GenBank/DDBJ databases">
        <authorList>
            <person name="Sun Q."/>
            <person name="Kim S."/>
        </authorList>
    </citation>
    <scope>NUCLEOTIDE SEQUENCE</scope>
    <source>
        <strain evidence="17">KCTC 23077</strain>
    </source>
</reference>
<dbReference type="Gene3D" id="3.30.565.10">
    <property type="entry name" value="Histidine kinase-like ATPase, C-terminal domain"/>
    <property type="match status" value="1"/>
</dbReference>
<dbReference type="SUPFAM" id="SSF47384">
    <property type="entry name" value="Homodimeric domain of signal transducing histidine kinase"/>
    <property type="match status" value="1"/>
</dbReference>
<keyword evidence="6" id="KW-0418">Kinase</keyword>
<evidence type="ECO:0000256" key="7">
    <source>
        <dbReference type="ARBA" id="ARBA00023012"/>
    </source>
</evidence>
<keyword evidence="11" id="KW-0812">Transmembrane</keyword>
<dbReference type="InterPro" id="IPR000700">
    <property type="entry name" value="PAS-assoc_C"/>
</dbReference>
<evidence type="ECO:0000259" key="13">
    <source>
        <dbReference type="PROSITE" id="PS50110"/>
    </source>
</evidence>
<keyword evidence="4 9" id="KW-0597">Phosphoprotein</keyword>
<evidence type="ECO:0000256" key="9">
    <source>
        <dbReference type="PROSITE-ProRule" id="PRU00169"/>
    </source>
</evidence>
<dbReference type="GO" id="GO:0005886">
    <property type="term" value="C:plasma membrane"/>
    <property type="evidence" value="ECO:0007669"/>
    <property type="project" value="UniProtKB-ARBA"/>
</dbReference>
<evidence type="ECO:0000256" key="8">
    <source>
        <dbReference type="ARBA" id="ARBA00023136"/>
    </source>
</evidence>
<dbReference type="InterPro" id="IPR000014">
    <property type="entry name" value="PAS"/>
</dbReference>
<dbReference type="InterPro" id="IPR013655">
    <property type="entry name" value="PAS_fold_3"/>
</dbReference>
<dbReference type="PROSITE" id="PS50885">
    <property type="entry name" value="HAMP"/>
    <property type="match status" value="1"/>
</dbReference>
<feature type="transmembrane region" description="Helical" evidence="11">
    <location>
        <begin position="15"/>
        <end position="36"/>
    </location>
</feature>
<evidence type="ECO:0000256" key="1">
    <source>
        <dbReference type="ARBA" id="ARBA00000085"/>
    </source>
</evidence>
<feature type="domain" description="Response regulatory" evidence="13">
    <location>
        <begin position="632"/>
        <end position="748"/>
    </location>
</feature>
<dbReference type="SUPFAM" id="SSF55785">
    <property type="entry name" value="PYP-like sensor domain (PAS domain)"/>
    <property type="match status" value="1"/>
</dbReference>
<dbReference type="InterPro" id="IPR005467">
    <property type="entry name" value="His_kinase_dom"/>
</dbReference>
<dbReference type="Proteomes" id="UP000646426">
    <property type="component" value="Unassembled WGS sequence"/>
</dbReference>
<dbReference type="Gene3D" id="3.30.450.20">
    <property type="entry name" value="PAS domain"/>
    <property type="match status" value="1"/>
</dbReference>
<dbReference type="Gene3D" id="2.10.70.100">
    <property type="match status" value="1"/>
</dbReference>
<dbReference type="InterPro" id="IPR036890">
    <property type="entry name" value="HATPase_C_sf"/>
</dbReference>
<feature type="transmembrane region" description="Helical" evidence="11">
    <location>
        <begin position="155"/>
        <end position="176"/>
    </location>
</feature>
<dbReference type="InterPro" id="IPR004358">
    <property type="entry name" value="Sig_transdc_His_kin-like_C"/>
</dbReference>
<evidence type="ECO:0000256" key="2">
    <source>
        <dbReference type="ARBA" id="ARBA00004370"/>
    </source>
</evidence>
<evidence type="ECO:0000256" key="3">
    <source>
        <dbReference type="ARBA" id="ARBA00012438"/>
    </source>
</evidence>
<gene>
    <name evidence="17" type="ORF">GCM10007067_22930</name>
</gene>
<feature type="coiled-coil region" evidence="10">
    <location>
        <begin position="367"/>
        <end position="394"/>
    </location>
</feature>
<keyword evidence="5" id="KW-0808">Transferase</keyword>
<dbReference type="FunFam" id="3.30.565.10:FF:000006">
    <property type="entry name" value="Sensor histidine kinase WalK"/>
    <property type="match status" value="1"/>
</dbReference>
<dbReference type="SMART" id="SM00388">
    <property type="entry name" value="HisKA"/>
    <property type="match status" value="1"/>
</dbReference>
<dbReference type="SUPFAM" id="SSF52172">
    <property type="entry name" value="CheY-like"/>
    <property type="match status" value="1"/>
</dbReference>
<dbReference type="SMART" id="SM00091">
    <property type="entry name" value="PAS"/>
    <property type="match status" value="1"/>
</dbReference>
<dbReference type="SUPFAM" id="SSF158472">
    <property type="entry name" value="HAMP domain-like"/>
    <property type="match status" value="1"/>
</dbReference>
<dbReference type="AlphaFoldDB" id="A0A918W845"/>
<dbReference type="CDD" id="cd00130">
    <property type="entry name" value="PAS"/>
    <property type="match status" value="1"/>
</dbReference>
<dbReference type="InterPro" id="IPR001789">
    <property type="entry name" value="Sig_transdc_resp-reg_receiver"/>
</dbReference>
<keyword evidence="7" id="KW-0902">Two-component regulatory system</keyword>
<dbReference type="CDD" id="cd06225">
    <property type="entry name" value="HAMP"/>
    <property type="match status" value="1"/>
</dbReference>
<dbReference type="InterPro" id="IPR003661">
    <property type="entry name" value="HisK_dim/P_dom"/>
</dbReference>
<dbReference type="EC" id="2.7.13.3" evidence="3"/>
<dbReference type="Pfam" id="PF00072">
    <property type="entry name" value="Response_reg"/>
    <property type="match status" value="1"/>
</dbReference>
<feature type="domain" description="HAMP" evidence="16">
    <location>
        <begin position="184"/>
        <end position="235"/>
    </location>
</feature>
<dbReference type="InterPro" id="IPR036097">
    <property type="entry name" value="HisK_dim/P_sf"/>
</dbReference>
<keyword evidence="8 11" id="KW-0472">Membrane</keyword>
<evidence type="ECO:0000256" key="6">
    <source>
        <dbReference type="ARBA" id="ARBA00022777"/>
    </source>
</evidence>
<evidence type="ECO:0000256" key="11">
    <source>
        <dbReference type="SAM" id="Phobius"/>
    </source>
</evidence>
<evidence type="ECO:0000259" key="16">
    <source>
        <dbReference type="PROSITE" id="PS50885"/>
    </source>
</evidence>
<evidence type="ECO:0000313" key="17">
    <source>
        <dbReference type="EMBL" id="GHA84132.1"/>
    </source>
</evidence>
<evidence type="ECO:0000259" key="12">
    <source>
        <dbReference type="PROSITE" id="PS50109"/>
    </source>
</evidence>
<sequence length="755" mass="82012">MRNPLRRLRTLAAKATWIIAIVSGVAVAVVSGWAGVRNYRHLQQQSAATVASQAEIVATYSSAAFAFGDRELARETLEALRAVQGLQRAYLIDRHGGLLAAFDPSGEPAPLPKNYRAGRWSVPGGFVLVMPVHDRAGLHGRLQIEVRDTALRREALMGALQTALLSLLAMLFAVWIGRRLQPLLTEPIVRLERAAQHVRDTGDYSTRVPVQDDDELGRLSAAFNEMLRHIERQQEALLAAQLRAEESKEQLELATEAADIGLWDVDLVANTLFWPPRVKAMFGIAAERPVTMDDFYQGLHPEDRESVTAAFASAADPVRRAVYDVDYRTVGRDDGVIRWVAAKGRAVFDANGRCVRVIGTAIDVTTRKANERALRESEERLRDADRRKDEFLAMLAHELRNPLAPIATASALLEHLSHDPGKVRSASQVIGRQVRHMSSLVDDLLDVSRVTRGLIDIERANVELRDVVHAALEQARPLMDTRGHTLTVDTPHSEVWVAGDRTRLIQSVANLLNNAAKYTPAGGKVAIALRPEQMSATISVEDSGIGMNSALLPRVFDLFVQGERTPDRSQGGLGIGLALVHALVTRHGGTIVASSAGLGQGSCFAMTLPTIVPRTGTPHPMPALALNQLQRRVLVVDDNVDAADSLVQWLSVMGHDVHVAYDGAHALALATGQTFDMYILDIGLPDMTGIELLSQLRLNTATDDALFVAATGYGQAEDRAATMAAGFHHHLVKPLDPSVLAVIIEQFGGAAVVAP</sequence>
<dbReference type="PRINTS" id="PR00344">
    <property type="entry name" value="BCTRLSENSOR"/>
</dbReference>
<evidence type="ECO:0000256" key="4">
    <source>
        <dbReference type="ARBA" id="ARBA00022553"/>
    </source>
</evidence>
<dbReference type="Pfam" id="PF17152">
    <property type="entry name" value="CHASE8"/>
    <property type="match status" value="1"/>
</dbReference>
<dbReference type="InterPro" id="IPR003660">
    <property type="entry name" value="HAMP_dom"/>
</dbReference>
<dbReference type="SMART" id="SM00448">
    <property type="entry name" value="REC"/>
    <property type="match status" value="1"/>
</dbReference>
<dbReference type="PROSITE" id="PS50113">
    <property type="entry name" value="PAC"/>
    <property type="match status" value="1"/>
</dbReference>
<dbReference type="PROSITE" id="PS50112">
    <property type="entry name" value="PAS"/>
    <property type="match status" value="1"/>
</dbReference>
<proteinExistence type="predicted"/>
<name>A0A918W845_9GAMM</name>
<dbReference type="PROSITE" id="PS50110">
    <property type="entry name" value="RESPONSE_REGULATORY"/>
    <property type="match status" value="1"/>
</dbReference>
<dbReference type="PANTHER" id="PTHR43547">
    <property type="entry name" value="TWO-COMPONENT HISTIDINE KINASE"/>
    <property type="match status" value="1"/>
</dbReference>